<organism evidence="6">
    <name type="scientific">Anoplophora glabripennis</name>
    <name type="common">Asian longhorn beetle</name>
    <name type="synonym">Anoplophora nobilis</name>
    <dbReference type="NCBI Taxonomy" id="217634"/>
    <lineage>
        <taxon>Eukaryota</taxon>
        <taxon>Metazoa</taxon>
        <taxon>Ecdysozoa</taxon>
        <taxon>Arthropoda</taxon>
        <taxon>Hexapoda</taxon>
        <taxon>Insecta</taxon>
        <taxon>Pterygota</taxon>
        <taxon>Neoptera</taxon>
        <taxon>Endopterygota</taxon>
        <taxon>Coleoptera</taxon>
        <taxon>Polyphaga</taxon>
        <taxon>Cucujiformia</taxon>
        <taxon>Chrysomeloidea</taxon>
        <taxon>Cerambycidae</taxon>
        <taxon>Lamiinae</taxon>
        <taxon>Lamiini</taxon>
        <taxon>Anoplophora</taxon>
    </lineage>
</organism>
<protein>
    <submittedName>
        <fullName evidence="6">Bloom syndrome protein</fullName>
    </submittedName>
</protein>
<dbReference type="SUPFAM" id="SSF52540">
    <property type="entry name" value="P-loop containing nucleoside triphosphate hydrolases"/>
    <property type="match status" value="1"/>
</dbReference>
<evidence type="ECO:0000259" key="5">
    <source>
        <dbReference type="PROSITE" id="PS51192"/>
    </source>
</evidence>
<evidence type="ECO:0000313" key="6">
    <source>
        <dbReference type="EMBL" id="JAB61095.1"/>
    </source>
</evidence>
<keyword evidence="2" id="KW-0238">DNA-binding</keyword>
<dbReference type="GO" id="GO:0043138">
    <property type="term" value="F:3'-5' DNA helicase activity"/>
    <property type="evidence" value="ECO:0007669"/>
    <property type="project" value="TreeGrafter"/>
</dbReference>
<dbReference type="InterPro" id="IPR011545">
    <property type="entry name" value="DEAD/DEAH_box_helicase_dom"/>
</dbReference>
<dbReference type="CDD" id="cd17920">
    <property type="entry name" value="DEXHc_RecQ"/>
    <property type="match status" value="1"/>
</dbReference>
<feature type="domain" description="Helicase ATP-binding" evidence="5">
    <location>
        <begin position="125"/>
        <end position="201"/>
    </location>
</feature>
<dbReference type="Gene3D" id="3.40.50.300">
    <property type="entry name" value="P-loop containing nucleotide triphosphate hydrolases"/>
    <property type="match status" value="1"/>
</dbReference>
<evidence type="ECO:0000256" key="1">
    <source>
        <dbReference type="ARBA" id="ARBA00005446"/>
    </source>
</evidence>
<keyword evidence="3" id="KW-0413">Isomerase</keyword>
<dbReference type="PROSITE" id="PS51192">
    <property type="entry name" value="HELICASE_ATP_BIND_1"/>
    <property type="match status" value="1"/>
</dbReference>
<dbReference type="InterPro" id="IPR014001">
    <property type="entry name" value="Helicase_ATP-bd"/>
</dbReference>
<dbReference type="GO" id="GO:0005524">
    <property type="term" value="F:ATP binding"/>
    <property type="evidence" value="ECO:0007669"/>
    <property type="project" value="InterPro"/>
</dbReference>
<gene>
    <name evidence="6" type="primary">BLM</name>
</gene>
<dbReference type="Pfam" id="PF00270">
    <property type="entry name" value="DEAD"/>
    <property type="match status" value="1"/>
</dbReference>
<dbReference type="EMBL" id="GALX01007371">
    <property type="protein sequence ID" value="JAB61095.1"/>
    <property type="molecule type" value="Transcribed_RNA"/>
</dbReference>
<dbReference type="GO" id="GO:0005694">
    <property type="term" value="C:chromosome"/>
    <property type="evidence" value="ECO:0007669"/>
    <property type="project" value="TreeGrafter"/>
</dbReference>
<evidence type="ECO:0000256" key="3">
    <source>
        <dbReference type="ARBA" id="ARBA00023235"/>
    </source>
</evidence>
<reference evidence="6" key="1">
    <citation type="submission" date="2013-07" db="EMBL/GenBank/DDBJ databases">
        <title>Midgut Transcriptome Profiling of Anoplphora glabripennis, a Lignocellulose Degrading, Wood-Boring Cerambycid.</title>
        <authorList>
            <person name="Scully E.D."/>
            <person name="Hoover K."/>
            <person name="Carlson J.E."/>
            <person name="Tien M."/>
            <person name="Geib S.M."/>
        </authorList>
    </citation>
    <scope>NUCLEOTIDE SEQUENCE</scope>
</reference>
<dbReference type="AlphaFoldDB" id="V5FTX7"/>
<name>V5FTX7_ANOGL</name>
<dbReference type="OrthoDB" id="10261556at2759"/>
<sequence length="201" mass="22584">MIAEEENSFSHDLPVLEINAKEENLNNVEEKVTNESTSSLDISLDDIDWGEPFEMEQRDSTEDLLQDISNIDWNENVFSEINTTLVSRDHSAEFKANYPFSEEMLDILHTKFGLENFRPGQREIINAILNGHDCFILMPTGGGKSLCYQLPAVLSKGVTIVISPLIALIGDQVDKLNALDIRTAHLCSTNSRQETEEVLSK</sequence>
<accession>V5FTX7</accession>
<comment type="similarity">
    <text evidence="1">Belongs to the helicase family. RecQ subfamily.</text>
</comment>
<dbReference type="PANTHER" id="PTHR13710">
    <property type="entry name" value="DNA HELICASE RECQ FAMILY MEMBER"/>
    <property type="match status" value="1"/>
</dbReference>
<dbReference type="InterPro" id="IPR027417">
    <property type="entry name" value="P-loop_NTPase"/>
</dbReference>
<dbReference type="GO" id="GO:0005737">
    <property type="term" value="C:cytoplasm"/>
    <property type="evidence" value="ECO:0007669"/>
    <property type="project" value="TreeGrafter"/>
</dbReference>
<evidence type="ECO:0000256" key="4">
    <source>
        <dbReference type="ARBA" id="ARBA00023242"/>
    </source>
</evidence>
<proteinExistence type="inferred from homology"/>
<dbReference type="GO" id="GO:0000724">
    <property type="term" value="P:double-strand break repair via homologous recombination"/>
    <property type="evidence" value="ECO:0007669"/>
    <property type="project" value="TreeGrafter"/>
</dbReference>
<keyword evidence="4" id="KW-0539">Nucleus</keyword>
<dbReference type="GO" id="GO:0005634">
    <property type="term" value="C:nucleus"/>
    <property type="evidence" value="ECO:0007669"/>
    <property type="project" value="TreeGrafter"/>
</dbReference>
<dbReference type="PANTHER" id="PTHR13710:SF153">
    <property type="entry name" value="RECQ-LIKE DNA HELICASE BLM"/>
    <property type="match status" value="1"/>
</dbReference>
<evidence type="ECO:0000256" key="2">
    <source>
        <dbReference type="ARBA" id="ARBA00023125"/>
    </source>
</evidence>
<dbReference type="GO" id="GO:0009378">
    <property type="term" value="F:four-way junction helicase activity"/>
    <property type="evidence" value="ECO:0007669"/>
    <property type="project" value="TreeGrafter"/>
</dbReference>
<dbReference type="GO" id="GO:0003677">
    <property type="term" value="F:DNA binding"/>
    <property type="evidence" value="ECO:0007669"/>
    <property type="project" value="UniProtKB-KW"/>
</dbReference>